<accession>A0A9P4PBI7</accession>
<protein>
    <submittedName>
        <fullName evidence="2">Uncharacterized protein</fullName>
    </submittedName>
</protein>
<evidence type="ECO:0000313" key="3">
    <source>
        <dbReference type="Proteomes" id="UP000799764"/>
    </source>
</evidence>
<evidence type="ECO:0000256" key="1">
    <source>
        <dbReference type="SAM" id="SignalP"/>
    </source>
</evidence>
<reference evidence="2" key="1">
    <citation type="journal article" date="2020" name="Stud. Mycol.">
        <title>101 Dothideomycetes genomes: a test case for predicting lifestyles and emergence of pathogens.</title>
        <authorList>
            <person name="Haridas S."/>
            <person name="Albert R."/>
            <person name="Binder M."/>
            <person name="Bloem J."/>
            <person name="Labutti K."/>
            <person name="Salamov A."/>
            <person name="Andreopoulos B."/>
            <person name="Baker S."/>
            <person name="Barry K."/>
            <person name="Bills G."/>
            <person name="Bluhm B."/>
            <person name="Cannon C."/>
            <person name="Castanera R."/>
            <person name="Culley D."/>
            <person name="Daum C."/>
            <person name="Ezra D."/>
            <person name="Gonzalez J."/>
            <person name="Henrissat B."/>
            <person name="Kuo A."/>
            <person name="Liang C."/>
            <person name="Lipzen A."/>
            <person name="Lutzoni F."/>
            <person name="Magnuson J."/>
            <person name="Mondo S."/>
            <person name="Nolan M."/>
            <person name="Ohm R."/>
            <person name="Pangilinan J."/>
            <person name="Park H.-J."/>
            <person name="Ramirez L."/>
            <person name="Alfaro M."/>
            <person name="Sun H."/>
            <person name="Tritt A."/>
            <person name="Yoshinaga Y."/>
            <person name="Zwiers L.-H."/>
            <person name="Turgeon B."/>
            <person name="Goodwin S."/>
            <person name="Spatafora J."/>
            <person name="Crous P."/>
            <person name="Grigoriev I."/>
        </authorList>
    </citation>
    <scope>NUCLEOTIDE SEQUENCE</scope>
    <source>
        <strain evidence="2">CBS 690.94</strain>
    </source>
</reference>
<gene>
    <name evidence="2" type="ORF">P171DRAFT_488522</name>
</gene>
<keyword evidence="3" id="KW-1185">Reference proteome</keyword>
<keyword evidence="1" id="KW-0732">Signal</keyword>
<dbReference type="Proteomes" id="UP000799764">
    <property type="component" value="Unassembled WGS sequence"/>
</dbReference>
<name>A0A9P4PBI7_9PLEO</name>
<organism evidence="2 3">
    <name type="scientific">Karstenula rhodostoma CBS 690.94</name>
    <dbReference type="NCBI Taxonomy" id="1392251"/>
    <lineage>
        <taxon>Eukaryota</taxon>
        <taxon>Fungi</taxon>
        <taxon>Dikarya</taxon>
        <taxon>Ascomycota</taxon>
        <taxon>Pezizomycotina</taxon>
        <taxon>Dothideomycetes</taxon>
        <taxon>Pleosporomycetidae</taxon>
        <taxon>Pleosporales</taxon>
        <taxon>Massarineae</taxon>
        <taxon>Didymosphaeriaceae</taxon>
        <taxon>Karstenula</taxon>
    </lineage>
</organism>
<feature type="chain" id="PRO_5040417625" evidence="1">
    <location>
        <begin position="18"/>
        <end position="94"/>
    </location>
</feature>
<dbReference type="EMBL" id="MU001506">
    <property type="protein sequence ID" value="KAF2440940.1"/>
    <property type="molecule type" value="Genomic_DNA"/>
</dbReference>
<sequence>MKLTLLLLALLALLVCAVPQANLANTNAPSTCNICDDTAEASPECRCEISDQGDTDYEPLSPGHEDIKEEKDTWGTVKIIIGLYATALFVYCLI</sequence>
<comment type="caution">
    <text evidence="2">The sequence shown here is derived from an EMBL/GenBank/DDBJ whole genome shotgun (WGS) entry which is preliminary data.</text>
</comment>
<evidence type="ECO:0000313" key="2">
    <source>
        <dbReference type="EMBL" id="KAF2440940.1"/>
    </source>
</evidence>
<proteinExistence type="predicted"/>
<dbReference type="AlphaFoldDB" id="A0A9P4PBI7"/>
<feature type="signal peptide" evidence="1">
    <location>
        <begin position="1"/>
        <end position="17"/>
    </location>
</feature>